<keyword evidence="1" id="KW-0812">Transmembrane</keyword>
<name>X6NJX9_RETFI</name>
<organism evidence="2 3">
    <name type="scientific">Reticulomyxa filosa</name>
    <dbReference type="NCBI Taxonomy" id="46433"/>
    <lineage>
        <taxon>Eukaryota</taxon>
        <taxon>Sar</taxon>
        <taxon>Rhizaria</taxon>
        <taxon>Retaria</taxon>
        <taxon>Foraminifera</taxon>
        <taxon>Monothalamids</taxon>
        <taxon>Reticulomyxidae</taxon>
        <taxon>Reticulomyxa</taxon>
    </lineage>
</organism>
<protein>
    <submittedName>
        <fullName evidence="2">Uncharacterized protein</fullName>
    </submittedName>
</protein>
<gene>
    <name evidence="2" type="ORF">RFI_10856</name>
</gene>
<sequence>MDNTYAIVIEPGVFSERYLLPSHQGGLLLASSNSSIPSPYPSNLKYARYRVVNGWAYVDIIRTRHVSNNNPYAYSFDFQEPAIPFTTIGIIYAVGTTSNYRYHGFSNKGKTSISLRREILPFFFFFFEYTYKKKIKGADISGLCSFCKMLECPSAMYPHYLGTLEPSQQQFENYTNAWQSYQYTFRLTSSWNGMQFEKTSVVLYNSHLCNQAYVAASLFRVGSNGQRTLIAMNDNGPLLGTTFFFFFFFFSSSFKKKNIYIYKYIYLYIFI</sequence>
<evidence type="ECO:0000313" key="2">
    <source>
        <dbReference type="EMBL" id="ETO26281.1"/>
    </source>
</evidence>
<keyword evidence="1" id="KW-1133">Transmembrane helix</keyword>
<proteinExistence type="predicted"/>
<accession>X6NJX9</accession>
<keyword evidence="1" id="KW-0472">Membrane</keyword>
<dbReference type="Proteomes" id="UP000023152">
    <property type="component" value="Unassembled WGS sequence"/>
</dbReference>
<feature type="transmembrane region" description="Helical" evidence="1">
    <location>
        <begin position="236"/>
        <end position="254"/>
    </location>
</feature>
<evidence type="ECO:0000313" key="3">
    <source>
        <dbReference type="Proteomes" id="UP000023152"/>
    </source>
</evidence>
<comment type="caution">
    <text evidence="2">The sequence shown here is derived from an EMBL/GenBank/DDBJ whole genome shotgun (WGS) entry which is preliminary data.</text>
</comment>
<dbReference type="EMBL" id="ASPP01007973">
    <property type="protein sequence ID" value="ETO26281.1"/>
    <property type="molecule type" value="Genomic_DNA"/>
</dbReference>
<reference evidence="2 3" key="1">
    <citation type="journal article" date="2013" name="Curr. Biol.">
        <title>The Genome of the Foraminiferan Reticulomyxa filosa.</title>
        <authorList>
            <person name="Glockner G."/>
            <person name="Hulsmann N."/>
            <person name="Schleicher M."/>
            <person name="Noegel A.A."/>
            <person name="Eichinger L."/>
            <person name="Gallinger C."/>
            <person name="Pawlowski J."/>
            <person name="Sierra R."/>
            <person name="Euteneuer U."/>
            <person name="Pillet L."/>
            <person name="Moustafa A."/>
            <person name="Platzer M."/>
            <person name="Groth M."/>
            <person name="Szafranski K."/>
            <person name="Schliwa M."/>
        </authorList>
    </citation>
    <scope>NUCLEOTIDE SEQUENCE [LARGE SCALE GENOMIC DNA]</scope>
</reference>
<keyword evidence="3" id="KW-1185">Reference proteome</keyword>
<evidence type="ECO:0000256" key="1">
    <source>
        <dbReference type="SAM" id="Phobius"/>
    </source>
</evidence>
<dbReference type="AlphaFoldDB" id="X6NJX9"/>